<comment type="caution">
    <text evidence="2">The sequence shown here is derived from an EMBL/GenBank/DDBJ whole genome shotgun (WGS) entry which is preliminary data.</text>
</comment>
<dbReference type="AlphaFoldDB" id="A0A839QFL4"/>
<evidence type="ECO:0000256" key="1">
    <source>
        <dbReference type="SAM" id="MobiDB-lite"/>
    </source>
</evidence>
<evidence type="ECO:0000313" key="2">
    <source>
        <dbReference type="EMBL" id="MBB2994690.1"/>
    </source>
</evidence>
<protein>
    <submittedName>
        <fullName evidence="2">Uncharacterized protein</fullName>
    </submittedName>
</protein>
<gene>
    <name evidence="2" type="ORF">E9229_000881</name>
</gene>
<dbReference type="Proteomes" id="UP000523000">
    <property type="component" value="Unassembled WGS sequence"/>
</dbReference>
<feature type="region of interest" description="Disordered" evidence="1">
    <location>
        <begin position="1"/>
        <end position="21"/>
    </location>
</feature>
<keyword evidence="3" id="KW-1185">Reference proteome</keyword>
<dbReference type="EMBL" id="JACHVS010000001">
    <property type="protein sequence ID" value="MBB2994690.1"/>
    <property type="molecule type" value="Genomic_DNA"/>
</dbReference>
<evidence type="ECO:0000313" key="3">
    <source>
        <dbReference type="Proteomes" id="UP000523000"/>
    </source>
</evidence>
<name>A0A839QFL4_9MICC</name>
<proteinExistence type="predicted"/>
<accession>A0A839QFL4</accession>
<organism evidence="2 3">
    <name type="scientific">Paeniglutamicibacter cryotolerans</name>
    <dbReference type="NCBI Taxonomy" id="670079"/>
    <lineage>
        <taxon>Bacteria</taxon>
        <taxon>Bacillati</taxon>
        <taxon>Actinomycetota</taxon>
        <taxon>Actinomycetes</taxon>
        <taxon>Micrococcales</taxon>
        <taxon>Micrococcaceae</taxon>
        <taxon>Paeniglutamicibacter</taxon>
    </lineage>
</organism>
<sequence>MNEADEWFMSAASTPPCRGSQWSQNSQVPFNVFCHAEESREETQAPRRGTYLAAMEVAIPGQPAWDRYFL</sequence>
<reference evidence="2 3" key="1">
    <citation type="submission" date="2020-08" db="EMBL/GenBank/DDBJ databases">
        <title>Sequencing the genomes of 1000 actinobacteria strains.</title>
        <authorList>
            <person name="Klenk H.-P."/>
        </authorList>
    </citation>
    <scope>NUCLEOTIDE SEQUENCE [LARGE SCALE GENOMIC DNA]</scope>
    <source>
        <strain evidence="2 3">DSM 22826</strain>
    </source>
</reference>